<accession>A0AAV1LZC4</accession>
<proteinExistence type="predicted"/>
<dbReference type="GO" id="GO:0003676">
    <property type="term" value="F:nucleic acid binding"/>
    <property type="evidence" value="ECO:0007669"/>
    <property type="project" value="InterPro"/>
</dbReference>
<evidence type="ECO:0000313" key="4">
    <source>
        <dbReference type="Proteomes" id="UP001314205"/>
    </source>
</evidence>
<dbReference type="AlphaFoldDB" id="A0AAV1LZC4"/>
<feature type="domain" description="Tc1-like transposase DDE" evidence="2">
    <location>
        <begin position="222"/>
        <end position="341"/>
    </location>
</feature>
<evidence type="ECO:0000256" key="1">
    <source>
        <dbReference type="SAM" id="MobiDB-lite"/>
    </source>
</evidence>
<dbReference type="InterPro" id="IPR036397">
    <property type="entry name" value="RNaseH_sf"/>
</dbReference>
<dbReference type="Pfam" id="PF13358">
    <property type="entry name" value="DDE_3"/>
    <property type="match status" value="1"/>
</dbReference>
<sequence>MIASVYHFLKTEYEFTLSFKEPNCDISHLRNIAKRTAEATGVSESTVQRILKEERDRPSTSSKFLSPMKDRRKRENKVDIDGLTADFVRGTIQEFYIVHKQIPTLPKIRSILNEKLGFDGCLSTLRKLLRKLGFTWRKTDNNRKVLVERHDIQMLRLQYLKKITEYRSQGRPIVYTGESYVFKTHDRKNTRFVLVHAGTEAGFIYNACLVYKANSATGDNNANLSFENYVRWLNNKLLPNLPDRSVIVLDKASYHNTRAEKFPTTASKKSDMEQWLTSKGIQFDSSMRKVEIYDIIKKYKSNCIAYEIDNYIKSKGFGVLRLPPYHPELNALENIWGVLKNFVALGDVEQNMIDSDTEKLIYDSIEKITSETWRNAFNSIIKKEADYMKYFDTEFEFNINLQDDSGDETDTEDNTSYDSS</sequence>
<feature type="region of interest" description="Disordered" evidence="1">
    <location>
        <begin position="47"/>
        <end position="70"/>
    </location>
</feature>
<reference evidence="3 4" key="1">
    <citation type="submission" date="2023-11" db="EMBL/GenBank/DDBJ databases">
        <authorList>
            <person name="Hedman E."/>
            <person name="Englund M."/>
            <person name="Stromberg M."/>
            <person name="Nyberg Akerstrom W."/>
            <person name="Nylinder S."/>
            <person name="Jareborg N."/>
            <person name="Kallberg Y."/>
            <person name="Kronander E."/>
        </authorList>
    </citation>
    <scope>NUCLEOTIDE SEQUENCE [LARGE SCALE GENOMIC DNA]</scope>
</reference>
<feature type="region of interest" description="Disordered" evidence="1">
    <location>
        <begin position="401"/>
        <end position="420"/>
    </location>
</feature>
<evidence type="ECO:0000259" key="2">
    <source>
        <dbReference type="Pfam" id="PF13358"/>
    </source>
</evidence>
<dbReference type="InterPro" id="IPR038717">
    <property type="entry name" value="Tc1-like_DDE_dom"/>
</dbReference>
<evidence type="ECO:0000313" key="3">
    <source>
        <dbReference type="EMBL" id="CAK1600803.1"/>
    </source>
</evidence>
<protein>
    <recommendedName>
        <fullName evidence="2">Tc1-like transposase DDE domain-containing protein</fullName>
    </recommendedName>
</protein>
<organism evidence="3 4">
    <name type="scientific">Parnassius mnemosyne</name>
    <name type="common">clouded apollo</name>
    <dbReference type="NCBI Taxonomy" id="213953"/>
    <lineage>
        <taxon>Eukaryota</taxon>
        <taxon>Metazoa</taxon>
        <taxon>Ecdysozoa</taxon>
        <taxon>Arthropoda</taxon>
        <taxon>Hexapoda</taxon>
        <taxon>Insecta</taxon>
        <taxon>Pterygota</taxon>
        <taxon>Neoptera</taxon>
        <taxon>Endopterygota</taxon>
        <taxon>Lepidoptera</taxon>
        <taxon>Glossata</taxon>
        <taxon>Ditrysia</taxon>
        <taxon>Papilionoidea</taxon>
        <taxon>Papilionidae</taxon>
        <taxon>Parnassiinae</taxon>
        <taxon>Parnassini</taxon>
        <taxon>Parnassius</taxon>
        <taxon>Driopa</taxon>
    </lineage>
</organism>
<keyword evidence="4" id="KW-1185">Reference proteome</keyword>
<dbReference type="PANTHER" id="PTHR33939:SF1">
    <property type="entry name" value="DUF4371 DOMAIN-CONTAINING PROTEIN"/>
    <property type="match status" value="1"/>
</dbReference>
<name>A0AAV1LZC4_9NEOP</name>
<dbReference type="Gene3D" id="3.30.420.10">
    <property type="entry name" value="Ribonuclease H-like superfamily/Ribonuclease H"/>
    <property type="match status" value="1"/>
</dbReference>
<dbReference type="PANTHER" id="PTHR33939">
    <property type="entry name" value="PROTEIN CBG22215"/>
    <property type="match status" value="1"/>
</dbReference>
<gene>
    <name evidence="3" type="ORF">PARMNEM_LOCUS19515</name>
</gene>
<dbReference type="EMBL" id="CAVLGL010000126">
    <property type="protein sequence ID" value="CAK1600803.1"/>
    <property type="molecule type" value="Genomic_DNA"/>
</dbReference>
<dbReference type="Proteomes" id="UP001314205">
    <property type="component" value="Unassembled WGS sequence"/>
</dbReference>
<comment type="caution">
    <text evidence="3">The sequence shown here is derived from an EMBL/GenBank/DDBJ whole genome shotgun (WGS) entry which is preliminary data.</text>
</comment>
<feature type="compositionally biased region" description="Acidic residues" evidence="1">
    <location>
        <begin position="404"/>
        <end position="420"/>
    </location>
</feature>